<evidence type="ECO:0000313" key="1">
    <source>
        <dbReference type="EMBL" id="CAB4789193.1"/>
    </source>
</evidence>
<dbReference type="EMBL" id="CAFAAB010000123">
    <property type="protein sequence ID" value="CAB4789193.1"/>
    <property type="molecule type" value="Genomic_DNA"/>
</dbReference>
<protein>
    <submittedName>
        <fullName evidence="1">Unannotated protein</fullName>
    </submittedName>
</protein>
<reference evidence="1" key="1">
    <citation type="submission" date="2020-05" db="EMBL/GenBank/DDBJ databases">
        <authorList>
            <person name="Chiriac C."/>
            <person name="Salcher M."/>
            <person name="Ghai R."/>
            <person name="Kavagutti S V."/>
        </authorList>
    </citation>
    <scope>NUCLEOTIDE SEQUENCE</scope>
</reference>
<proteinExistence type="predicted"/>
<gene>
    <name evidence="1" type="ORF">UFOPK2958_01036</name>
</gene>
<dbReference type="AlphaFoldDB" id="A0A6J6X147"/>
<name>A0A6J6X147_9ZZZZ</name>
<organism evidence="1">
    <name type="scientific">freshwater metagenome</name>
    <dbReference type="NCBI Taxonomy" id="449393"/>
    <lineage>
        <taxon>unclassified sequences</taxon>
        <taxon>metagenomes</taxon>
        <taxon>ecological metagenomes</taxon>
    </lineage>
</organism>
<accession>A0A6J6X147</accession>
<sequence>MARGGPYGRGRKNGGVQADDIVAKLDHRAPPGILHIPEQEYAEGAVVVGGAESPVNFSRREDESSALSQINDLV</sequence>